<dbReference type="GO" id="GO:0036126">
    <property type="term" value="C:sperm flagellum"/>
    <property type="evidence" value="ECO:0007669"/>
    <property type="project" value="TreeGrafter"/>
</dbReference>
<keyword evidence="6" id="KW-0969">Cilium</keyword>
<evidence type="ECO:0000256" key="5">
    <source>
        <dbReference type="ARBA" id="ARBA00022846"/>
    </source>
</evidence>
<dbReference type="PANTHER" id="PTHR14871:SF1">
    <property type="entry name" value="DYNEIN REGULATORY COMPLEX PROTEIN 9"/>
    <property type="match status" value="1"/>
</dbReference>
<evidence type="ECO:0000256" key="11">
    <source>
        <dbReference type="SAM" id="MobiDB-lite"/>
    </source>
</evidence>
<feature type="compositionally biased region" description="Basic and acidic residues" evidence="11">
    <location>
        <begin position="375"/>
        <end position="391"/>
    </location>
</feature>
<comment type="subcellular location">
    <subcellularLocation>
        <location evidence="1">Cytoplasm</location>
        <location evidence="1">Cytoskeleton</location>
        <location evidence="1">Flagellum axoneme</location>
    </subcellularLocation>
</comment>
<evidence type="ECO:0000256" key="3">
    <source>
        <dbReference type="ARBA" id="ARBA00013738"/>
    </source>
</evidence>
<feature type="region of interest" description="Disordered" evidence="11">
    <location>
        <begin position="375"/>
        <end position="397"/>
    </location>
</feature>
<feature type="non-terminal residue" evidence="12">
    <location>
        <position position="1"/>
    </location>
</feature>
<dbReference type="AlphaFoldDB" id="A0A8K0BIZ3"/>
<proteinExistence type="inferred from homology"/>
<keyword evidence="4" id="KW-0963">Cytoplasm</keyword>
<evidence type="ECO:0000256" key="10">
    <source>
        <dbReference type="SAM" id="Coils"/>
    </source>
</evidence>
<evidence type="ECO:0000256" key="4">
    <source>
        <dbReference type="ARBA" id="ARBA00022490"/>
    </source>
</evidence>
<evidence type="ECO:0000256" key="7">
    <source>
        <dbReference type="ARBA" id="ARBA00023212"/>
    </source>
</evidence>
<evidence type="ECO:0000256" key="8">
    <source>
        <dbReference type="ARBA" id="ARBA00023273"/>
    </source>
</evidence>
<dbReference type="GO" id="GO:0007288">
    <property type="term" value="P:sperm axoneme assembly"/>
    <property type="evidence" value="ECO:0007669"/>
    <property type="project" value="TreeGrafter"/>
</dbReference>
<keyword evidence="8" id="KW-0966">Cell projection</keyword>
<dbReference type="PANTHER" id="PTHR14871">
    <property type="entry name" value="DYNEIN REGULATORY COMPLEX PROTEIN 9"/>
    <property type="match status" value="1"/>
</dbReference>
<dbReference type="Pfam" id="PF00612">
    <property type="entry name" value="IQ"/>
    <property type="match status" value="1"/>
</dbReference>
<evidence type="ECO:0000313" key="13">
    <source>
        <dbReference type="Proteomes" id="UP000799811"/>
    </source>
</evidence>
<protein>
    <recommendedName>
        <fullName evidence="3">Dynein regulatory complex protein 9</fullName>
    </recommendedName>
    <alternativeName>
        <fullName evidence="9">IQ domain-containing protein G</fullName>
    </alternativeName>
</protein>
<feature type="coiled-coil region" evidence="10">
    <location>
        <begin position="167"/>
        <end position="194"/>
    </location>
</feature>
<keyword evidence="7" id="KW-0206">Cytoskeleton</keyword>
<keyword evidence="10" id="KW-0175">Coiled coil</keyword>
<evidence type="ECO:0000256" key="2">
    <source>
        <dbReference type="ARBA" id="ARBA00008222"/>
    </source>
</evidence>
<name>A0A8K0BIZ3_9AVES</name>
<evidence type="ECO:0000313" key="12">
    <source>
        <dbReference type="EMBL" id="KAF1630875.1"/>
    </source>
</evidence>
<reference evidence="12 13" key="1">
    <citation type="journal article" date="2019" name="Gigascience">
        <title>High-coverage genomes to elucidate the evolution of penguins.</title>
        <authorList>
            <person name="Pan H."/>
            <person name="Cole T.L."/>
            <person name="Bi X."/>
            <person name="Fang M."/>
            <person name="Zhou C."/>
            <person name="Yang Z."/>
            <person name="Ksepka D.T."/>
            <person name="Hart T."/>
            <person name="Bouzat J.L."/>
            <person name="Argilla L.S."/>
            <person name="Bertelsen M.F."/>
            <person name="Boersma P.D."/>
            <person name="Bost C.A."/>
            <person name="Cherel Y."/>
            <person name="Dann P."/>
            <person name="Fiddaman S.R."/>
            <person name="Howard P."/>
            <person name="Labuschagne K."/>
            <person name="Mattern T."/>
            <person name="Miller G."/>
            <person name="Parker P."/>
            <person name="Phillips R.A."/>
            <person name="Quillfeldt P."/>
            <person name="Ryan P.G."/>
            <person name="Taylor H."/>
            <person name="Thompson D.R."/>
            <person name="Young M.J."/>
            <person name="Ellegaard M.R."/>
            <person name="Gilbert M.T.P."/>
            <person name="Sinding M.S."/>
            <person name="Pacheco G."/>
            <person name="Shepherd L.D."/>
            <person name="Tennyson A.J.D."/>
            <person name="Grosser S."/>
            <person name="Kay E."/>
            <person name="Nupen L.J."/>
            <person name="Ellenberg U."/>
            <person name="Houston D.M."/>
            <person name="Reeve A.H."/>
            <person name="Johnson K."/>
            <person name="Masello J.F."/>
            <person name="Stracke T."/>
            <person name="McKinlay B."/>
            <person name="Borboroglu P.G."/>
            <person name="Zhang D.X."/>
            <person name="Zhang G."/>
        </authorList>
    </citation>
    <scope>NUCLEOTIDE SEQUENCE [LARGE SCALE GENOMIC DNA]</scope>
    <source>
        <strain evidence="12">GS 12</strain>
    </source>
</reference>
<evidence type="ECO:0000256" key="6">
    <source>
        <dbReference type="ARBA" id="ARBA00023069"/>
    </source>
</evidence>
<organism evidence="12 13">
    <name type="scientific">Eudyptes filholi</name>
    <name type="common">Southern rockhopper penguin</name>
    <dbReference type="NCBI Taxonomy" id="1419345"/>
    <lineage>
        <taxon>Eukaryota</taxon>
        <taxon>Metazoa</taxon>
        <taxon>Chordata</taxon>
        <taxon>Craniata</taxon>
        <taxon>Vertebrata</taxon>
        <taxon>Euteleostomi</taxon>
        <taxon>Archelosauria</taxon>
        <taxon>Archosauria</taxon>
        <taxon>Dinosauria</taxon>
        <taxon>Saurischia</taxon>
        <taxon>Theropoda</taxon>
        <taxon>Coelurosauria</taxon>
        <taxon>Aves</taxon>
        <taxon>Neognathae</taxon>
        <taxon>Neoaves</taxon>
        <taxon>Aequornithes</taxon>
        <taxon>Sphenisciformes</taxon>
        <taxon>Spheniscidae</taxon>
        <taxon>Eudyptes</taxon>
    </lineage>
</organism>
<dbReference type="CDD" id="cd23766">
    <property type="entry name" value="IQCG"/>
    <property type="match status" value="1"/>
</dbReference>
<feature type="coiled-coil region" evidence="10">
    <location>
        <begin position="228"/>
        <end position="255"/>
    </location>
</feature>
<accession>A0A8K0BIZ3</accession>
<keyword evidence="13" id="KW-1185">Reference proteome</keyword>
<comment type="caution">
    <text evidence="12">The sequence shown here is derived from an EMBL/GenBank/DDBJ whole genome shotgun (WGS) entry which is preliminary data.</text>
</comment>
<dbReference type="EMBL" id="VULK01001225">
    <property type="protein sequence ID" value="KAF1630875.1"/>
    <property type="molecule type" value="Genomic_DNA"/>
</dbReference>
<dbReference type="InterPro" id="IPR000048">
    <property type="entry name" value="IQ_motif_EF-hand-BS"/>
</dbReference>
<gene>
    <name evidence="12" type="primary">Iqcg</name>
    <name evidence="12" type="ORF">FQV13_0006522</name>
</gene>
<dbReference type="PROSITE" id="PS50096">
    <property type="entry name" value="IQ"/>
    <property type="match status" value="1"/>
</dbReference>
<dbReference type="GO" id="GO:0005737">
    <property type="term" value="C:cytoplasm"/>
    <property type="evidence" value="ECO:0007669"/>
    <property type="project" value="TreeGrafter"/>
</dbReference>
<dbReference type="Proteomes" id="UP000799811">
    <property type="component" value="Unassembled WGS sequence"/>
</dbReference>
<feature type="coiled-coil region" evidence="10">
    <location>
        <begin position="282"/>
        <end position="348"/>
    </location>
</feature>
<comment type="similarity">
    <text evidence="2">Belongs to the DRC9 family.</text>
</comment>
<evidence type="ECO:0000256" key="1">
    <source>
        <dbReference type="ARBA" id="ARBA00004611"/>
    </source>
</evidence>
<feature type="non-terminal residue" evidence="12">
    <location>
        <position position="397"/>
    </location>
</feature>
<sequence length="397" mass="46325">MEKFTHLEALLFTAVLESCVDQLSILGYIMPVSYEGKTDLSHTGIQEIKEIIETQKELDINYQELMSARQGSGETVTSMSLKSIEHKQLGKTEDLKSTHHLSNRAMKHSALSVEKLRKIQADRQYASDVITVTMKNMQESGTFNSLTEANEREKAKKSKFHDILIRSEEGKKEIKSLEKQLQDVKKQTEIELQNRDNMIVYLKDKLQEIKAKTNMEICYMKKSTDLQVHQTQKKCSNAENVLDKEIQKLRSKTDEEIRVHMEIENFLRQYHKIVEEKLECWVDKYENDTDAKDEELDALKASKANNLEMLQRLAKECQMFEEAIISDRAEKKAKRRQLEQDALELKSILKLQAWWRGTMVRRNLGPYQALRKIREKQLSKQKEKGKKEKSGAKKKTR</sequence>
<keyword evidence="5" id="KW-0282">Flagellum</keyword>
<evidence type="ECO:0000256" key="9">
    <source>
        <dbReference type="ARBA" id="ARBA00032183"/>
    </source>
</evidence>
<dbReference type="SMART" id="SM00015">
    <property type="entry name" value="IQ"/>
    <property type="match status" value="1"/>
</dbReference>
<dbReference type="InterPro" id="IPR042618">
    <property type="entry name" value="IQCG"/>
</dbReference>